<keyword evidence="2" id="KW-1185">Reference proteome</keyword>
<comment type="caution">
    <text evidence="1">The sequence shown here is derived from an EMBL/GenBank/DDBJ whole genome shotgun (WGS) entry which is preliminary data.</text>
</comment>
<name>A0ABD3EB20_9LAMI</name>
<evidence type="ECO:0000313" key="1">
    <source>
        <dbReference type="EMBL" id="KAL3650306.1"/>
    </source>
</evidence>
<organism evidence="1 2">
    <name type="scientific">Castilleja foliolosa</name>
    <dbReference type="NCBI Taxonomy" id="1961234"/>
    <lineage>
        <taxon>Eukaryota</taxon>
        <taxon>Viridiplantae</taxon>
        <taxon>Streptophyta</taxon>
        <taxon>Embryophyta</taxon>
        <taxon>Tracheophyta</taxon>
        <taxon>Spermatophyta</taxon>
        <taxon>Magnoliopsida</taxon>
        <taxon>eudicotyledons</taxon>
        <taxon>Gunneridae</taxon>
        <taxon>Pentapetalae</taxon>
        <taxon>asterids</taxon>
        <taxon>lamiids</taxon>
        <taxon>Lamiales</taxon>
        <taxon>Orobanchaceae</taxon>
        <taxon>Pedicularideae</taxon>
        <taxon>Castillejinae</taxon>
        <taxon>Castilleja</taxon>
    </lineage>
</organism>
<protein>
    <submittedName>
        <fullName evidence="1">Uncharacterized protein</fullName>
    </submittedName>
</protein>
<evidence type="ECO:0000313" key="2">
    <source>
        <dbReference type="Proteomes" id="UP001632038"/>
    </source>
</evidence>
<dbReference type="Proteomes" id="UP001632038">
    <property type="component" value="Unassembled WGS sequence"/>
</dbReference>
<proteinExistence type="predicted"/>
<dbReference type="EMBL" id="JAVIJP010000007">
    <property type="protein sequence ID" value="KAL3650306.1"/>
    <property type="molecule type" value="Genomic_DNA"/>
</dbReference>
<sequence length="192" mass="21960">MMSNIASCCPLICKLSLHNAIPFKDDGHVYYSFSRFRSLKDLTLEECKTQEVSSRSLERLHLFTEYHKLSIKLDVPSICKLSLSRIYLSLDMGSPDLYKGCRYKMGDIRGLPVPKVESLTMGGIGTIANNNTLCKTLARGLDDKCMYDLHDLEEVNVHLFDEDVDAWRPLPLKSLLDPSGRQKTRFQLKWKL</sequence>
<gene>
    <name evidence="1" type="ORF">CASFOL_006709</name>
</gene>
<dbReference type="AlphaFoldDB" id="A0ABD3EB20"/>
<accession>A0ABD3EB20</accession>
<reference evidence="2" key="1">
    <citation type="journal article" date="2024" name="IScience">
        <title>Strigolactones Initiate the Formation of Haustorium-like Structures in Castilleja.</title>
        <authorList>
            <person name="Buerger M."/>
            <person name="Peterson D."/>
            <person name="Chory J."/>
        </authorList>
    </citation>
    <scope>NUCLEOTIDE SEQUENCE [LARGE SCALE GENOMIC DNA]</scope>
</reference>